<dbReference type="GeneID" id="98912564"/>
<dbReference type="EMBL" id="ADLT01000018">
    <property type="protein sequence ID" value="EHO63224.1"/>
    <property type="molecule type" value="Genomic_DNA"/>
</dbReference>
<comment type="caution">
    <text evidence="2">The sequence shown here is derived from an EMBL/GenBank/DDBJ whole genome shotgun (WGS) entry which is preliminary data.</text>
</comment>
<name>H1CZM6_9FIRM</name>
<dbReference type="OrthoDB" id="1954703at2"/>
<evidence type="ECO:0000313" key="3">
    <source>
        <dbReference type="Proteomes" id="UP000003277"/>
    </source>
</evidence>
<sequence length="75" mass="7890">MAVAKELTDLKLQIRVADGTTSAGAAKIKSLSYSNIKLDATDQELMDAGKAIVGMTNYPLAGIRCVLTNDMSDNG</sequence>
<dbReference type="HOGENOM" id="CLU_196603_1_0_9"/>
<dbReference type="AlphaFoldDB" id="H1CZM6"/>
<dbReference type="Pfam" id="PF07872">
    <property type="entry name" value="DUF1659"/>
    <property type="match status" value="1"/>
</dbReference>
<evidence type="ECO:0000313" key="2">
    <source>
        <dbReference type="EMBL" id="EHO63224.1"/>
    </source>
</evidence>
<accession>H1CZM6</accession>
<dbReference type="eggNOG" id="ENOG5033AHG">
    <property type="taxonomic scope" value="Bacteria"/>
</dbReference>
<reference evidence="2 3" key="1">
    <citation type="submission" date="2011-11" db="EMBL/GenBank/DDBJ databases">
        <title>The Genome Sequence of Dialister succinatiphilus YIT 11850.</title>
        <authorList>
            <consortium name="The Broad Institute Genome Sequencing Platform"/>
            <person name="Earl A."/>
            <person name="Ward D."/>
            <person name="Feldgarden M."/>
            <person name="Gevers D."/>
            <person name="Morotomi M."/>
            <person name="Young S.K."/>
            <person name="Zeng Q."/>
            <person name="Gargeya S."/>
            <person name="Fitzgerald M."/>
            <person name="Haas B."/>
            <person name="Abouelleil A."/>
            <person name="Alvarado L."/>
            <person name="Arachchi H.M."/>
            <person name="Berlin A."/>
            <person name="Brown A."/>
            <person name="Chapman S.B."/>
            <person name="Dunbar C."/>
            <person name="Gearin G."/>
            <person name="Goldberg J."/>
            <person name="Griggs A."/>
            <person name="Gujja S."/>
            <person name="Heiman D."/>
            <person name="Howarth C."/>
            <person name="Lui A."/>
            <person name="MacDonald P.J.P."/>
            <person name="Montmayeur A."/>
            <person name="Murphy C."/>
            <person name="Neiman D."/>
            <person name="Pearson M."/>
            <person name="Priest M."/>
            <person name="Roberts A."/>
            <person name="Saif S."/>
            <person name="Shea T."/>
            <person name="Sisk P."/>
            <person name="Stolte C."/>
            <person name="Sykes S."/>
            <person name="Wortman J."/>
            <person name="Nusbaum C."/>
            <person name="Birren B."/>
        </authorList>
    </citation>
    <scope>NUCLEOTIDE SEQUENCE [LARGE SCALE GENOMIC DNA]</scope>
    <source>
        <strain evidence="2 3">YIT 11850</strain>
    </source>
</reference>
<keyword evidence="3" id="KW-1185">Reference proteome</keyword>
<dbReference type="InterPro" id="IPR012454">
    <property type="entry name" value="DUF1659"/>
</dbReference>
<dbReference type="RefSeq" id="WP_008859318.1">
    <property type="nucleotide sequence ID" value="NZ_JH591187.1"/>
</dbReference>
<dbReference type="PATRIC" id="fig|742743.3.peg.823"/>
<organism evidence="2 3">
    <name type="scientific">Dialister succinatiphilus YIT 11850</name>
    <dbReference type="NCBI Taxonomy" id="742743"/>
    <lineage>
        <taxon>Bacteria</taxon>
        <taxon>Bacillati</taxon>
        <taxon>Bacillota</taxon>
        <taxon>Negativicutes</taxon>
        <taxon>Veillonellales</taxon>
        <taxon>Veillonellaceae</taxon>
        <taxon>Dialister</taxon>
    </lineage>
</organism>
<gene>
    <name evidence="2" type="ORF">HMPREF9453_00814</name>
</gene>
<dbReference type="Proteomes" id="UP000003277">
    <property type="component" value="Unassembled WGS sequence"/>
</dbReference>
<evidence type="ECO:0000259" key="1">
    <source>
        <dbReference type="Pfam" id="PF07872"/>
    </source>
</evidence>
<feature type="domain" description="DUF1659" evidence="1">
    <location>
        <begin position="2"/>
        <end position="70"/>
    </location>
</feature>
<proteinExistence type="predicted"/>
<protein>
    <recommendedName>
        <fullName evidence="1">DUF1659 domain-containing protein</fullName>
    </recommendedName>
</protein>